<dbReference type="PANTHER" id="PTHR43625">
    <property type="entry name" value="AFLATOXIN B1 ALDEHYDE REDUCTASE"/>
    <property type="match status" value="1"/>
</dbReference>
<proteinExistence type="predicted"/>
<protein>
    <submittedName>
        <fullName evidence="3">Aldo/keto reductase</fullName>
    </submittedName>
</protein>
<dbReference type="Proteomes" id="UP001580407">
    <property type="component" value="Unassembled WGS sequence"/>
</dbReference>
<evidence type="ECO:0000259" key="2">
    <source>
        <dbReference type="Pfam" id="PF00248"/>
    </source>
</evidence>
<organism evidence="3 4">
    <name type="scientific">Paenibacillus terreus</name>
    <dbReference type="NCBI Taxonomy" id="1387834"/>
    <lineage>
        <taxon>Bacteria</taxon>
        <taxon>Bacillati</taxon>
        <taxon>Bacillota</taxon>
        <taxon>Bacilli</taxon>
        <taxon>Bacillales</taxon>
        <taxon>Paenibacillaceae</taxon>
        <taxon>Paenibacillus</taxon>
    </lineage>
</organism>
<sequence length="151" mass="17319">MSFTSAEDSKDIRLKNTVQFLRNSLNTTSKALHPIRDKVTISTKFRVYKENGNVEKQVEKAIDGALKRLNTEYIDLFYLHRINPEIPVEEVVFGIGKMIESGKIKGWGLSQVSEDEIRLANNVTQLILKSWGIRDRIQPRSTCIYKFGVCE</sequence>
<dbReference type="InterPro" id="IPR036812">
    <property type="entry name" value="NAD(P)_OxRdtase_dom_sf"/>
</dbReference>
<evidence type="ECO:0000313" key="4">
    <source>
        <dbReference type="Proteomes" id="UP001580407"/>
    </source>
</evidence>
<dbReference type="Gene3D" id="3.20.20.100">
    <property type="entry name" value="NADP-dependent oxidoreductase domain"/>
    <property type="match status" value="1"/>
</dbReference>
<reference evidence="3 4" key="1">
    <citation type="submission" date="2024-09" db="EMBL/GenBank/DDBJ databases">
        <authorList>
            <person name="Ruan L."/>
        </authorList>
    </citation>
    <scope>NUCLEOTIDE SEQUENCE [LARGE SCALE GENOMIC DNA]</scope>
    <source>
        <strain evidence="3 4">D33</strain>
    </source>
</reference>
<dbReference type="SUPFAM" id="SSF51430">
    <property type="entry name" value="NAD(P)-linked oxidoreductase"/>
    <property type="match status" value="1"/>
</dbReference>
<keyword evidence="4" id="KW-1185">Reference proteome</keyword>
<dbReference type="InterPro" id="IPR050791">
    <property type="entry name" value="Aldo-Keto_reductase"/>
</dbReference>
<keyword evidence="1" id="KW-0560">Oxidoreductase</keyword>
<name>A0ABV5B6N5_9BACL</name>
<dbReference type="PANTHER" id="PTHR43625:SF40">
    <property type="entry name" value="ALDO-KETO REDUCTASE YAKC [NADP(+)]"/>
    <property type="match status" value="1"/>
</dbReference>
<dbReference type="Pfam" id="PF00248">
    <property type="entry name" value="Aldo_ket_red"/>
    <property type="match status" value="1"/>
</dbReference>
<dbReference type="RefSeq" id="WP_375525280.1">
    <property type="nucleotide sequence ID" value="NZ_JBHILM010000010.1"/>
</dbReference>
<dbReference type="InterPro" id="IPR023210">
    <property type="entry name" value="NADP_OxRdtase_dom"/>
</dbReference>
<evidence type="ECO:0000313" key="3">
    <source>
        <dbReference type="EMBL" id="MFB5681353.1"/>
    </source>
</evidence>
<comment type="caution">
    <text evidence="3">The sequence shown here is derived from an EMBL/GenBank/DDBJ whole genome shotgun (WGS) entry which is preliminary data.</text>
</comment>
<dbReference type="EMBL" id="JBHILM010000010">
    <property type="protein sequence ID" value="MFB5681353.1"/>
    <property type="molecule type" value="Genomic_DNA"/>
</dbReference>
<accession>A0ABV5B6N5</accession>
<gene>
    <name evidence="3" type="ORF">ACE3NQ_10560</name>
</gene>
<evidence type="ECO:0000256" key="1">
    <source>
        <dbReference type="ARBA" id="ARBA00023002"/>
    </source>
</evidence>
<feature type="domain" description="NADP-dependent oxidoreductase" evidence="2">
    <location>
        <begin position="32"/>
        <end position="120"/>
    </location>
</feature>